<evidence type="ECO:0000313" key="1">
    <source>
        <dbReference type="EMBL" id="ETM03409.1"/>
    </source>
</evidence>
<name>W2M0Y1_PHYNI</name>
<dbReference type="OrthoDB" id="128216at2759"/>
<gene>
    <name evidence="1" type="ORF">L917_00367</name>
</gene>
<organism evidence="1">
    <name type="scientific">Phytophthora nicotianae</name>
    <name type="common">Potato buckeye rot agent</name>
    <name type="synonym">Phytophthora parasitica</name>
    <dbReference type="NCBI Taxonomy" id="4792"/>
    <lineage>
        <taxon>Eukaryota</taxon>
        <taxon>Sar</taxon>
        <taxon>Stramenopiles</taxon>
        <taxon>Oomycota</taxon>
        <taxon>Peronosporomycetes</taxon>
        <taxon>Peronosporales</taxon>
        <taxon>Peronosporaceae</taxon>
        <taxon>Phytophthora</taxon>
    </lineage>
</organism>
<dbReference type="EMBL" id="KI677213">
    <property type="protein sequence ID" value="ETM03409.1"/>
    <property type="molecule type" value="Genomic_DNA"/>
</dbReference>
<accession>W2M0Y1</accession>
<proteinExistence type="predicted"/>
<dbReference type="Proteomes" id="UP000054423">
    <property type="component" value="Unassembled WGS sequence"/>
</dbReference>
<reference evidence="1" key="1">
    <citation type="submission" date="2013-11" db="EMBL/GenBank/DDBJ databases">
        <title>The Genome Sequence of Phytophthora parasitica CHvinca01.</title>
        <authorList>
            <consortium name="The Broad Institute Genomics Platform"/>
            <person name="Russ C."/>
            <person name="Tyler B."/>
            <person name="Panabieres F."/>
            <person name="Shan W."/>
            <person name="Tripathy S."/>
            <person name="Grunwald N."/>
            <person name="Machado M."/>
            <person name="Johnson C.S."/>
            <person name="Arredondo F."/>
            <person name="Hong C."/>
            <person name="Coffey M."/>
            <person name="Young S.K."/>
            <person name="Zeng Q."/>
            <person name="Gargeya S."/>
            <person name="Fitzgerald M."/>
            <person name="Abouelleil A."/>
            <person name="Alvarado L."/>
            <person name="Chapman S.B."/>
            <person name="Gainer-Dewar J."/>
            <person name="Goldberg J."/>
            <person name="Griggs A."/>
            <person name="Gujja S."/>
            <person name="Hansen M."/>
            <person name="Howarth C."/>
            <person name="Imamovic A."/>
            <person name="Ireland A."/>
            <person name="Larimer J."/>
            <person name="McCowan C."/>
            <person name="Murphy C."/>
            <person name="Pearson M."/>
            <person name="Poon T.W."/>
            <person name="Priest M."/>
            <person name="Roberts A."/>
            <person name="Saif S."/>
            <person name="Shea T."/>
            <person name="Sykes S."/>
            <person name="Wortman J."/>
            <person name="Nusbaum C."/>
            <person name="Birren B."/>
        </authorList>
    </citation>
    <scope>NUCLEOTIDE SEQUENCE [LARGE SCALE GENOMIC DNA]</scope>
    <source>
        <strain evidence="1">CHvinca01</strain>
    </source>
</reference>
<protein>
    <submittedName>
        <fullName evidence="1">Uncharacterized protein</fullName>
    </submittedName>
</protein>
<sequence length="110" mass="12578">MYRPDGDHLPLSQTWERLYRMVPLNVQRMEDKPLSEMQFVKLLGLEPEYDAAKEISSNEFALLKELRSAQLASKRPWAECATVATVLFNTAVLQLTNPCLNLKKRNPGCV</sequence>
<dbReference type="VEuPathDB" id="FungiDB:PPTG_19842"/>
<dbReference type="AlphaFoldDB" id="W2M0Y1"/>